<keyword evidence="1" id="KW-0472">Membrane</keyword>
<gene>
    <name evidence="2" type="ORF">AVDCRST_MAG81-4437</name>
</gene>
<dbReference type="AlphaFoldDB" id="A0A6J4VT25"/>
<keyword evidence="1" id="KW-0812">Transmembrane</keyword>
<name>A0A6J4VT25_9CYAN</name>
<sequence>MWPLYGTMTLGLFREKLNDFGQVTFRAALANGNPLIVRAESTSAPRPSSSARLFRIVILSTINYCCITGVGILLRLASRDYVQSRSLEQIF</sequence>
<dbReference type="EMBL" id="CADCWO010000212">
    <property type="protein sequence ID" value="CAA9587188.1"/>
    <property type="molecule type" value="Genomic_DNA"/>
</dbReference>
<proteinExistence type="predicted"/>
<feature type="transmembrane region" description="Helical" evidence="1">
    <location>
        <begin position="53"/>
        <end position="77"/>
    </location>
</feature>
<reference evidence="2" key="1">
    <citation type="submission" date="2020-02" db="EMBL/GenBank/DDBJ databases">
        <authorList>
            <person name="Meier V. D."/>
        </authorList>
    </citation>
    <scope>NUCLEOTIDE SEQUENCE</scope>
    <source>
        <strain evidence="2">AVDCRST_MAG81</strain>
    </source>
</reference>
<evidence type="ECO:0000313" key="2">
    <source>
        <dbReference type="EMBL" id="CAA9587188.1"/>
    </source>
</evidence>
<keyword evidence="1" id="KW-1133">Transmembrane helix</keyword>
<organism evidence="2">
    <name type="scientific">uncultured Synechococcales cyanobacterium</name>
    <dbReference type="NCBI Taxonomy" id="1936017"/>
    <lineage>
        <taxon>Bacteria</taxon>
        <taxon>Bacillati</taxon>
        <taxon>Cyanobacteriota</taxon>
        <taxon>Cyanophyceae</taxon>
        <taxon>Synechococcales</taxon>
        <taxon>environmental samples</taxon>
    </lineage>
</organism>
<accession>A0A6J4VT25</accession>
<protein>
    <submittedName>
        <fullName evidence="2">Uncharacterized protein</fullName>
    </submittedName>
</protein>
<evidence type="ECO:0000256" key="1">
    <source>
        <dbReference type="SAM" id="Phobius"/>
    </source>
</evidence>